<proteinExistence type="inferred from homology"/>
<name>A0A4Y9T1Y5_9BURK</name>
<evidence type="ECO:0000313" key="4">
    <source>
        <dbReference type="EMBL" id="TFW33618.1"/>
    </source>
</evidence>
<dbReference type="InterPro" id="IPR038152">
    <property type="entry name" value="Carbam_trans_C_sf"/>
</dbReference>
<dbReference type="EMBL" id="SPUM01000038">
    <property type="protein sequence ID" value="TFW33618.1"/>
    <property type="molecule type" value="Genomic_DNA"/>
</dbReference>
<evidence type="ECO:0000313" key="5">
    <source>
        <dbReference type="Proteomes" id="UP000297258"/>
    </source>
</evidence>
<dbReference type="Gene3D" id="3.90.870.20">
    <property type="entry name" value="Carbamoyltransferase, C-terminal domain"/>
    <property type="match status" value="1"/>
</dbReference>
<comment type="caution">
    <text evidence="4">The sequence shown here is derived from an EMBL/GenBank/DDBJ whole genome shotgun (WGS) entry which is preliminary data.</text>
</comment>
<dbReference type="Pfam" id="PF02543">
    <property type="entry name" value="Carbam_trans_N"/>
    <property type="match status" value="2"/>
</dbReference>
<dbReference type="InterPro" id="IPR051338">
    <property type="entry name" value="NodU/CmcH_Carbamoyltrnsfr"/>
</dbReference>
<dbReference type="InterPro" id="IPR031730">
    <property type="entry name" value="Carbam_trans_C"/>
</dbReference>
<feature type="domain" description="Carbamoyltransferase C-terminal" evidence="3">
    <location>
        <begin position="400"/>
        <end position="568"/>
    </location>
</feature>
<dbReference type="InterPro" id="IPR003696">
    <property type="entry name" value="Carbtransf_dom"/>
</dbReference>
<keyword evidence="5" id="KW-1185">Reference proteome</keyword>
<dbReference type="PANTHER" id="PTHR34847">
    <property type="entry name" value="NODULATION PROTEIN U"/>
    <property type="match status" value="1"/>
</dbReference>
<dbReference type="SUPFAM" id="SSF53067">
    <property type="entry name" value="Actin-like ATPase domain"/>
    <property type="match status" value="1"/>
</dbReference>
<dbReference type="AlphaFoldDB" id="A0A4Y9T1Y5"/>
<comment type="similarity">
    <text evidence="1">Belongs to the NodU/CmcH family.</text>
</comment>
<dbReference type="GO" id="GO:0016740">
    <property type="term" value="F:transferase activity"/>
    <property type="evidence" value="ECO:0007669"/>
    <property type="project" value="UniProtKB-KW"/>
</dbReference>
<dbReference type="Pfam" id="PF16861">
    <property type="entry name" value="Carbam_trans_C"/>
    <property type="match status" value="1"/>
</dbReference>
<evidence type="ECO:0000256" key="1">
    <source>
        <dbReference type="ARBA" id="ARBA00006129"/>
    </source>
</evidence>
<reference evidence="4 5" key="1">
    <citation type="submission" date="2019-03" db="EMBL/GenBank/DDBJ databases">
        <title>Draft genome of Massilia hortus sp. nov., a novel bacterial species of the Oxalobacteraceae family.</title>
        <authorList>
            <person name="Peta V."/>
            <person name="Raths R."/>
            <person name="Bucking H."/>
        </authorList>
    </citation>
    <scope>NUCLEOTIDE SEQUENCE [LARGE SCALE GENOMIC DNA]</scope>
    <source>
        <strain evidence="4 5">ONC3</strain>
    </source>
</reference>
<accession>A0A4Y9T1Y5</accession>
<dbReference type="OrthoDB" id="9780777at2"/>
<organism evidence="4 5">
    <name type="scientific">Massilia horti</name>
    <dbReference type="NCBI Taxonomy" id="2562153"/>
    <lineage>
        <taxon>Bacteria</taxon>
        <taxon>Pseudomonadati</taxon>
        <taxon>Pseudomonadota</taxon>
        <taxon>Betaproteobacteria</taxon>
        <taxon>Burkholderiales</taxon>
        <taxon>Oxalobacteraceae</taxon>
        <taxon>Telluria group</taxon>
        <taxon>Massilia</taxon>
    </lineage>
</organism>
<dbReference type="RefSeq" id="WP_135188917.1">
    <property type="nucleotide sequence ID" value="NZ_SPUM01000038.1"/>
</dbReference>
<feature type="domain" description="Carbamoyltransferase" evidence="2">
    <location>
        <begin position="145"/>
        <end position="348"/>
    </location>
</feature>
<dbReference type="PANTHER" id="PTHR34847:SF1">
    <property type="entry name" value="NODULATION PROTEIN U"/>
    <property type="match status" value="1"/>
</dbReference>
<keyword evidence="4" id="KW-0808">Transferase</keyword>
<feature type="domain" description="Carbamoyltransferase" evidence="2">
    <location>
        <begin position="4"/>
        <end position="71"/>
    </location>
</feature>
<dbReference type="Gene3D" id="3.30.420.40">
    <property type="match status" value="2"/>
</dbReference>
<dbReference type="CDD" id="cd24098">
    <property type="entry name" value="ASKHA_NBD_TobZ_N"/>
    <property type="match status" value="1"/>
</dbReference>
<dbReference type="InterPro" id="IPR043129">
    <property type="entry name" value="ATPase_NBD"/>
</dbReference>
<protein>
    <submittedName>
        <fullName evidence="4">Carbamoyltransferase</fullName>
    </submittedName>
</protein>
<evidence type="ECO:0000259" key="3">
    <source>
        <dbReference type="Pfam" id="PF16861"/>
    </source>
</evidence>
<evidence type="ECO:0000259" key="2">
    <source>
        <dbReference type="Pfam" id="PF02543"/>
    </source>
</evidence>
<sequence>MYTLGINAAFHDCSACLVRDGVVLAAAEEERFTRIKHGKRPVPFTVWQLPFHAIGYCLQEAGIGLRDVDHVAYAYDPSLQLGARGTIGSIALPLEPSRERASAPWEELGLCYVVNAPRQLAGGAPHHLGHLFAGASPDGPFRWHFVEHHRAHEASACLASPFDECAVLVMDGRGERACTSYGLYRDGRYTRIGQVDFPHSLGLLYEDVTSHLGFLHSSDECKVMALASGGRPSWLPALRRLVRYRGGGRYEVAPADLHELLGPARRRGGPIDQRHLDIASSLQAVLEETVLQLAEWLHKETGASRLAMAGGVALNCVLNSCLRERGLFSEIWVQPAAGDAGTALGAALWVDRAERGCAERGWTMEHAFLGPQYAIDAIEEVLRETRLPYRRPPDLAATCADLLATGKVLGWFQGRMEFGPRALGARSILASPLDAGMQERLNQIKEREDFRPVAPAVTEEAADDWFVGGARSPFMLFVERVRPERAARIPAARHVDGTARVQAVNRERQPLFHALLTAFGSRTGVPMLVNTSFNVRGEPIVCTPRDALASFCTSPLDALAIGPFLLEKQAMMGTAA</sequence>
<gene>
    <name evidence="4" type="ORF">E4O92_06385</name>
</gene>
<dbReference type="Proteomes" id="UP000297258">
    <property type="component" value="Unassembled WGS sequence"/>
</dbReference>